<evidence type="ECO:0000256" key="2">
    <source>
        <dbReference type="ARBA" id="ARBA00022679"/>
    </source>
</evidence>
<evidence type="ECO:0000256" key="4">
    <source>
        <dbReference type="ARBA" id="ARBA00022777"/>
    </source>
</evidence>
<sequence length="386" mass="43923">MNIVEENHHQPIDWSDFVASKLDTTIDGEYRLLEELGHGSYGCLFLGQNIQSSDYVAVKVLSKVGLDENQLALQRSEIDIQSSLSHPNIITLHRSIEDATHIYLIMELCDQGDLFDHVVQDSEINPVRDASFIRKAFSEILDAVQYLHDNHVYHRDFKLENILLKLTDNAEEELVTKVADFGLATRERMSMEFGCGSTTYLAPEHFLEDDQSDQDLEQPYDAAASDVWGLGVMFLALVFGRNPWQEASSYDQVFAEFMRNPAVLKQLFPISDDAYEFAKLALTIDPKRRPDIARIRQEFAKITRFSTLDIETPVLVSTPAMAIPRKQDCNVNSYDSGICVSGSWSDLADEPDTCDYDVDPFANDAMKYCDEDDTTMFAHDEESWWL</sequence>
<protein>
    <recommendedName>
        <fullName evidence="1">non-specific serine/threonine protein kinase</fullName>
        <ecNumber evidence="1">2.7.11.1</ecNumber>
    </recommendedName>
</protein>
<evidence type="ECO:0000256" key="7">
    <source>
        <dbReference type="RuleBase" id="RU000304"/>
    </source>
</evidence>
<proteinExistence type="inferred from homology"/>
<evidence type="ECO:0000313" key="9">
    <source>
        <dbReference type="EMBL" id="KAG2181368.1"/>
    </source>
</evidence>
<dbReference type="GO" id="GO:0004674">
    <property type="term" value="F:protein serine/threonine kinase activity"/>
    <property type="evidence" value="ECO:0007669"/>
    <property type="project" value="UniProtKB-KW"/>
</dbReference>
<dbReference type="Gene3D" id="1.10.510.10">
    <property type="entry name" value="Transferase(Phosphotransferase) domain 1"/>
    <property type="match status" value="1"/>
</dbReference>
<dbReference type="InterPro" id="IPR017441">
    <property type="entry name" value="Protein_kinase_ATP_BS"/>
</dbReference>
<dbReference type="Proteomes" id="UP000654370">
    <property type="component" value="Unassembled WGS sequence"/>
</dbReference>
<feature type="domain" description="Protein kinase" evidence="8">
    <location>
        <begin position="30"/>
        <end position="300"/>
    </location>
</feature>
<dbReference type="EMBL" id="JAEPQZ010000005">
    <property type="protein sequence ID" value="KAG2181368.1"/>
    <property type="molecule type" value="Genomic_DNA"/>
</dbReference>
<dbReference type="InterPro" id="IPR011009">
    <property type="entry name" value="Kinase-like_dom_sf"/>
</dbReference>
<dbReference type="PANTHER" id="PTHR24348">
    <property type="entry name" value="SERINE/THREONINE-PROTEIN KINASE UNC-51-RELATED"/>
    <property type="match status" value="1"/>
</dbReference>
<feature type="binding site" evidence="6">
    <location>
        <position position="59"/>
    </location>
    <ligand>
        <name>ATP</name>
        <dbReference type="ChEBI" id="CHEBI:30616"/>
    </ligand>
</feature>
<evidence type="ECO:0000256" key="6">
    <source>
        <dbReference type="PROSITE-ProRule" id="PRU10141"/>
    </source>
</evidence>
<dbReference type="PROSITE" id="PS00108">
    <property type="entry name" value="PROTEIN_KINASE_ST"/>
    <property type="match status" value="1"/>
</dbReference>
<evidence type="ECO:0000313" key="10">
    <source>
        <dbReference type="Proteomes" id="UP000654370"/>
    </source>
</evidence>
<accession>A0A8H7PW65</accession>
<dbReference type="AlphaFoldDB" id="A0A8H7PW65"/>
<reference evidence="9" key="1">
    <citation type="submission" date="2020-12" db="EMBL/GenBank/DDBJ databases">
        <title>Metabolic potential, ecology and presence of endohyphal bacteria is reflected in genomic diversity of Mucoromycotina.</title>
        <authorList>
            <person name="Muszewska A."/>
            <person name="Okrasinska A."/>
            <person name="Steczkiewicz K."/>
            <person name="Drgas O."/>
            <person name="Orlowska M."/>
            <person name="Perlinska-Lenart U."/>
            <person name="Aleksandrzak-Piekarczyk T."/>
            <person name="Szatraj K."/>
            <person name="Zielenkiewicz U."/>
            <person name="Pilsyk S."/>
            <person name="Malc E."/>
            <person name="Mieczkowski P."/>
            <person name="Kruszewska J.S."/>
            <person name="Biernat P."/>
            <person name="Pawlowska J."/>
        </authorList>
    </citation>
    <scope>NUCLEOTIDE SEQUENCE</scope>
    <source>
        <strain evidence="9">WA0000067209</strain>
    </source>
</reference>
<evidence type="ECO:0000259" key="8">
    <source>
        <dbReference type="PROSITE" id="PS50011"/>
    </source>
</evidence>
<keyword evidence="4" id="KW-0418">Kinase</keyword>
<dbReference type="GO" id="GO:0005524">
    <property type="term" value="F:ATP binding"/>
    <property type="evidence" value="ECO:0007669"/>
    <property type="project" value="UniProtKB-UniRule"/>
</dbReference>
<dbReference type="PANTHER" id="PTHR24348:SF22">
    <property type="entry name" value="NON-SPECIFIC SERINE_THREONINE PROTEIN KINASE"/>
    <property type="match status" value="1"/>
</dbReference>
<gene>
    <name evidence="9" type="ORF">INT43_008951</name>
</gene>
<comment type="caution">
    <text evidence="9">The sequence shown here is derived from an EMBL/GenBank/DDBJ whole genome shotgun (WGS) entry which is preliminary data.</text>
</comment>
<name>A0A8H7PW65_MORIS</name>
<dbReference type="GO" id="GO:0005829">
    <property type="term" value="C:cytosol"/>
    <property type="evidence" value="ECO:0007669"/>
    <property type="project" value="TreeGrafter"/>
</dbReference>
<dbReference type="GO" id="GO:0005776">
    <property type="term" value="C:autophagosome"/>
    <property type="evidence" value="ECO:0007669"/>
    <property type="project" value="TreeGrafter"/>
</dbReference>
<dbReference type="EC" id="2.7.11.1" evidence="1"/>
<evidence type="ECO:0000256" key="5">
    <source>
        <dbReference type="ARBA" id="ARBA00022840"/>
    </source>
</evidence>
<dbReference type="OrthoDB" id="541276at2759"/>
<dbReference type="GO" id="GO:0000407">
    <property type="term" value="C:phagophore assembly site"/>
    <property type="evidence" value="ECO:0007669"/>
    <property type="project" value="TreeGrafter"/>
</dbReference>
<dbReference type="GO" id="GO:0016020">
    <property type="term" value="C:membrane"/>
    <property type="evidence" value="ECO:0007669"/>
    <property type="project" value="TreeGrafter"/>
</dbReference>
<dbReference type="InterPro" id="IPR000719">
    <property type="entry name" value="Prot_kinase_dom"/>
</dbReference>
<dbReference type="GO" id="GO:0010506">
    <property type="term" value="P:regulation of autophagy"/>
    <property type="evidence" value="ECO:0007669"/>
    <property type="project" value="InterPro"/>
</dbReference>
<organism evidence="9 10">
    <name type="scientific">Mortierella isabellina</name>
    <name type="common">Filamentous fungus</name>
    <name type="synonym">Umbelopsis isabellina</name>
    <dbReference type="NCBI Taxonomy" id="91625"/>
    <lineage>
        <taxon>Eukaryota</taxon>
        <taxon>Fungi</taxon>
        <taxon>Fungi incertae sedis</taxon>
        <taxon>Mucoromycota</taxon>
        <taxon>Mucoromycotina</taxon>
        <taxon>Umbelopsidomycetes</taxon>
        <taxon>Umbelopsidales</taxon>
        <taxon>Umbelopsidaceae</taxon>
        <taxon>Umbelopsis</taxon>
    </lineage>
</organism>
<evidence type="ECO:0000256" key="1">
    <source>
        <dbReference type="ARBA" id="ARBA00012513"/>
    </source>
</evidence>
<dbReference type="GO" id="GO:0000045">
    <property type="term" value="P:autophagosome assembly"/>
    <property type="evidence" value="ECO:0007669"/>
    <property type="project" value="TreeGrafter"/>
</dbReference>
<evidence type="ECO:0000256" key="3">
    <source>
        <dbReference type="ARBA" id="ARBA00022741"/>
    </source>
</evidence>
<keyword evidence="5 6" id="KW-0067">ATP-binding</keyword>
<dbReference type="InterPro" id="IPR045269">
    <property type="entry name" value="Atg1-like"/>
</dbReference>
<keyword evidence="2" id="KW-0808">Transferase</keyword>
<dbReference type="SUPFAM" id="SSF56112">
    <property type="entry name" value="Protein kinase-like (PK-like)"/>
    <property type="match status" value="1"/>
</dbReference>
<comment type="similarity">
    <text evidence="7">Belongs to the protein kinase superfamily.</text>
</comment>
<keyword evidence="10" id="KW-1185">Reference proteome</keyword>
<keyword evidence="3 6" id="KW-0547">Nucleotide-binding</keyword>
<dbReference type="Pfam" id="PF00069">
    <property type="entry name" value="Pkinase"/>
    <property type="match status" value="1"/>
</dbReference>
<keyword evidence="7" id="KW-0723">Serine/threonine-protein kinase</keyword>
<dbReference type="PROSITE" id="PS50011">
    <property type="entry name" value="PROTEIN_KINASE_DOM"/>
    <property type="match status" value="1"/>
</dbReference>
<dbReference type="InterPro" id="IPR008271">
    <property type="entry name" value="Ser/Thr_kinase_AS"/>
</dbReference>
<dbReference type="PROSITE" id="PS00107">
    <property type="entry name" value="PROTEIN_KINASE_ATP"/>
    <property type="match status" value="1"/>
</dbReference>
<dbReference type="FunFam" id="3.30.200.20:FF:000042">
    <property type="entry name" value="Aurora kinase A"/>
    <property type="match status" value="1"/>
</dbReference>